<organism evidence="2 3">
    <name type="scientific">Apiospora marii</name>
    <dbReference type="NCBI Taxonomy" id="335849"/>
    <lineage>
        <taxon>Eukaryota</taxon>
        <taxon>Fungi</taxon>
        <taxon>Dikarya</taxon>
        <taxon>Ascomycota</taxon>
        <taxon>Pezizomycotina</taxon>
        <taxon>Sordariomycetes</taxon>
        <taxon>Xylariomycetidae</taxon>
        <taxon>Amphisphaeriales</taxon>
        <taxon>Apiosporaceae</taxon>
        <taxon>Apiospora</taxon>
    </lineage>
</organism>
<dbReference type="EMBL" id="JAQQWI010000004">
    <property type="protein sequence ID" value="KAK8036427.1"/>
    <property type="molecule type" value="Genomic_DNA"/>
</dbReference>
<dbReference type="SUPFAM" id="SSF53300">
    <property type="entry name" value="vWA-like"/>
    <property type="match status" value="1"/>
</dbReference>
<gene>
    <name evidence="2" type="ORF">PG991_001564</name>
</gene>
<feature type="region of interest" description="Disordered" evidence="1">
    <location>
        <begin position="1"/>
        <end position="32"/>
    </location>
</feature>
<dbReference type="PANTHER" id="PTHR34706">
    <property type="entry name" value="SLR1338 PROTEIN"/>
    <property type="match status" value="1"/>
</dbReference>
<dbReference type="Proteomes" id="UP001396898">
    <property type="component" value="Unassembled WGS sequence"/>
</dbReference>
<dbReference type="PANTHER" id="PTHR34706:SF1">
    <property type="entry name" value="VWFA DOMAIN-CONTAINING PROTEIN"/>
    <property type="match status" value="1"/>
</dbReference>
<feature type="compositionally biased region" description="Polar residues" evidence="1">
    <location>
        <begin position="1"/>
        <end position="11"/>
    </location>
</feature>
<keyword evidence="3" id="KW-1185">Reference proteome</keyword>
<evidence type="ECO:0000313" key="3">
    <source>
        <dbReference type="Proteomes" id="UP001396898"/>
    </source>
</evidence>
<comment type="caution">
    <text evidence="2">The sequence shown here is derived from an EMBL/GenBank/DDBJ whole genome shotgun (WGS) entry which is preliminary data.</text>
</comment>
<name>A0ABR1SQG3_9PEZI</name>
<accession>A0ABR1SQG3</accession>
<sequence>MSTRELQNSRVPTGAAALYQQNPYQPQAKEEVDEENMWPAPAMAAPDAEAGEGVDLDDYGETLAFLRCFDTMYLIDDSAAMAPYWGDVKALLERLTPITVKYDPDGIDIFFLNHRPKGLLSGMTFRKSGYRRIGGYGDHDADSSKDTSTVHGIFNRVKPAGKCNLGARLSKLLTWYCKKLKSDEEDAALNLIVITAGKFDDDIKAPLIQAAKMLDQMDVPEHQVGIQLFQIGQPSPDVQRTFEYLDDELHLEAKTRDIVDTTTWSGEPGSLSTDDLLKVVLGAVVKKLDERKSALNLTEGAAPSKRLDGEGDFM</sequence>
<evidence type="ECO:0000256" key="1">
    <source>
        <dbReference type="SAM" id="MobiDB-lite"/>
    </source>
</evidence>
<dbReference type="InterPro" id="IPR036465">
    <property type="entry name" value="vWFA_dom_sf"/>
</dbReference>
<evidence type="ECO:0000313" key="2">
    <source>
        <dbReference type="EMBL" id="KAK8036427.1"/>
    </source>
</evidence>
<proteinExistence type="predicted"/>
<evidence type="ECO:0008006" key="4">
    <source>
        <dbReference type="Google" id="ProtNLM"/>
    </source>
</evidence>
<reference evidence="2 3" key="1">
    <citation type="submission" date="2023-01" db="EMBL/GenBank/DDBJ databases">
        <title>Analysis of 21 Apiospora genomes using comparative genomics revels a genus with tremendous synthesis potential of carbohydrate active enzymes and secondary metabolites.</title>
        <authorList>
            <person name="Sorensen T."/>
        </authorList>
    </citation>
    <scope>NUCLEOTIDE SEQUENCE [LARGE SCALE GENOMIC DNA]</scope>
    <source>
        <strain evidence="2 3">CBS 20057</strain>
    </source>
</reference>
<protein>
    <recommendedName>
        <fullName evidence="4">VWFA domain-containing protein</fullName>
    </recommendedName>
</protein>